<dbReference type="EMBL" id="JAPFCC010000001">
    <property type="protein sequence ID" value="MCW7552672.1"/>
    <property type="molecule type" value="Genomic_DNA"/>
</dbReference>
<keyword evidence="2" id="KW-1185">Reference proteome</keyword>
<dbReference type="Proteomes" id="UP001209854">
    <property type="component" value="Unassembled WGS sequence"/>
</dbReference>
<sequence>MAQTEKETKMFIYELDPIDYFSGSIPLEDYLKSIKEMDDTFGEYEFTQRQIGRLTSKMKTISSWEGDIIDGVYVFAMPGSNMDTNLALGIVWKQRSNGTTFVVSELELPWLEECLV</sequence>
<evidence type="ECO:0000313" key="2">
    <source>
        <dbReference type="Proteomes" id="UP001209854"/>
    </source>
</evidence>
<proteinExistence type="predicted"/>
<organism evidence="1 2">
    <name type="scientific">Endozoicomonas gorgoniicola</name>
    <dbReference type="NCBI Taxonomy" id="1234144"/>
    <lineage>
        <taxon>Bacteria</taxon>
        <taxon>Pseudomonadati</taxon>
        <taxon>Pseudomonadota</taxon>
        <taxon>Gammaproteobacteria</taxon>
        <taxon>Oceanospirillales</taxon>
        <taxon>Endozoicomonadaceae</taxon>
        <taxon>Endozoicomonas</taxon>
    </lineage>
</organism>
<comment type="caution">
    <text evidence="1">The sequence shown here is derived from an EMBL/GenBank/DDBJ whole genome shotgun (WGS) entry which is preliminary data.</text>
</comment>
<evidence type="ECO:0000313" key="1">
    <source>
        <dbReference type="EMBL" id="MCW7552672.1"/>
    </source>
</evidence>
<gene>
    <name evidence="1" type="ORF">NX722_08445</name>
</gene>
<accession>A0ABT3MTJ0</accession>
<protein>
    <submittedName>
        <fullName evidence="1">Uncharacterized protein</fullName>
    </submittedName>
</protein>
<dbReference type="RefSeq" id="WP_262567608.1">
    <property type="nucleotide sequence ID" value="NZ_JAPFCC010000001.1"/>
</dbReference>
<name>A0ABT3MTJ0_9GAMM</name>
<reference evidence="1 2" key="1">
    <citation type="submission" date="2022-10" db="EMBL/GenBank/DDBJ databases">
        <title>High-quality genome sequences of two octocoral-associated bacteria, Endozoicomonas euniceicola EF212 and Endozoicomonas gorgoniicola PS125.</title>
        <authorList>
            <person name="Chiou Y.-J."/>
            <person name="Chen Y.-H."/>
        </authorList>
    </citation>
    <scope>NUCLEOTIDE SEQUENCE [LARGE SCALE GENOMIC DNA]</scope>
    <source>
        <strain evidence="1 2">PS125</strain>
    </source>
</reference>